<evidence type="ECO:0000313" key="10">
    <source>
        <dbReference type="EMBL" id="OGE24962.1"/>
    </source>
</evidence>
<dbReference type="Pfam" id="PF00231">
    <property type="entry name" value="ATP-synt"/>
    <property type="match status" value="1"/>
</dbReference>
<dbReference type="Gene3D" id="3.40.1380.10">
    <property type="match status" value="1"/>
</dbReference>
<proteinExistence type="inferred from homology"/>
<evidence type="ECO:0008006" key="12">
    <source>
        <dbReference type="Google" id="ProtNLM"/>
    </source>
</evidence>
<dbReference type="InterPro" id="IPR035968">
    <property type="entry name" value="ATP_synth_F1_ATPase_gsu"/>
</dbReference>
<evidence type="ECO:0000256" key="9">
    <source>
        <dbReference type="ARBA" id="ARBA00023310"/>
    </source>
</evidence>
<comment type="caution">
    <text evidence="10">The sequence shown here is derived from an EMBL/GenBank/DDBJ whole genome shotgun (WGS) entry which is preliminary data.</text>
</comment>
<evidence type="ECO:0000313" key="11">
    <source>
        <dbReference type="Proteomes" id="UP000177042"/>
    </source>
</evidence>
<keyword evidence="5" id="KW-0375">Hydrogen ion transport</keyword>
<reference evidence="10 11" key="1">
    <citation type="journal article" date="2016" name="Nat. Commun.">
        <title>Thousands of microbial genomes shed light on interconnected biogeochemical processes in an aquifer system.</title>
        <authorList>
            <person name="Anantharaman K."/>
            <person name="Brown C.T."/>
            <person name="Hug L.A."/>
            <person name="Sharon I."/>
            <person name="Castelle C.J."/>
            <person name="Probst A.J."/>
            <person name="Thomas B.C."/>
            <person name="Singh A."/>
            <person name="Wilkins M.J."/>
            <person name="Karaoz U."/>
            <person name="Brodie E.L."/>
            <person name="Williams K.H."/>
            <person name="Hubbard S.S."/>
            <person name="Banfield J.F."/>
        </authorList>
    </citation>
    <scope>NUCLEOTIDE SEQUENCE [LARGE SCALE GENOMIC DNA]</scope>
</reference>
<dbReference type="Proteomes" id="UP000177042">
    <property type="component" value="Unassembled WGS sequence"/>
</dbReference>
<comment type="similarity">
    <text evidence="3">Belongs to the ATPase gamma chain family.</text>
</comment>
<evidence type="ECO:0000256" key="8">
    <source>
        <dbReference type="ARBA" id="ARBA00023196"/>
    </source>
</evidence>
<comment type="subcellular location">
    <subcellularLocation>
        <location evidence="2">Membrane</location>
        <topology evidence="2">Peripheral membrane protein</topology>
    </subcellularLocation>
</comment>
<dbReference type="EMBL" id="MFCX01000036">
    <property type="protein sequence ID" value="OGE24962.1"/>
    <property type="molecule type" value="Genomic_DNA"/>
</dbReference>
<keyword evidence="8" id="KW-0139">CF(1)</keyword>
<evidence type="ECO:0000256" key="6">
    <source>
        <dbReference type="ARBA" id="ARBA00023065"/>
    </source>
</evidence>
<keyword evidence="6" id="KW-0406">Ion transport</keyword>
<gene>
    <name evidence="10" type="ORF">A3C26_00460</name>
</gene>
<dbReference type="GO" id="GO:0045259">
    <property type="term" value="C:proton-transporting ATP synthase complex"/>
    <property type="evidence" value="ECO:0007669"/>
    <property type="project" value="UniProtKB-KW"/>
</dbReference>
<sequence>MSNRLKLTEDLEAADSLRFLAQALELISVVKMQQIRRSVLKTRDFLDRLADVFVDVKGNLQVVSFSTLTKNNKSAAVLISANTRLYGNIVYQVFEEFNKFLKENKKADAVVVGKIGKELFETESRHEYSYFEVPDNEVTFVALEPLIAKILNYQKVTVFYGRFINVLNQIPQTREITGEQPFEGQPEQDRKLHFLFEPGLENILNFFETQIFTSDFKQTINETQLARYASRINAMEEALINIDSRIKNIRYLKLRAIKDTQNKKQQQTIAGIGLWG</sequence>
<evidence type="ECO:0000256" key="5">
    <source>
        <dbReference type="ARBA" id="ARBA00022781"/>
    </source>
</evidence>
<evidence type="ECO:0000256" key="1">
    <source>
        <dbReference type="ARBA" id="ARBA00003456"/>
    </source>
</evidence>
<accession>A0A1F5J8Q1</accession>
<evidence type="ECO:0000256" key="3">
    <source>
        <dbReference type="ARBA" id="ARBA00007681"/>
    </source>
</evidence>
<evidence type="ECO:0000256" key="7">
    <source>
        <dbReference type="ARBA" id="ARBA00023136"/>
    </source>
</evidence>
<keyword evidence="7" id="KW-0472">Membrane</keyword>
<evidence type="ECO:0000256" key="2">
    <source>
        <dbReference type="ARBA" id="ARBA00004170"/>
    </source>
</evidence>
<organism evidence="10 11">
    <name type="scientific">Candidatus Daviesbacteria bacterium RIFCSPHIGHO2_02_FULL_39_12</name>
    <dbReference type="NCBI Taxonomy" id="1797770"/>
    <lineage>
        <taxon>Bacteria</taxon>
        <taxon>Candidatus Daviesiibacteriota</taxon>
    </lineage>
</organism>
<evidence type="ECO:0000256" key="4">
    <source>
        <dbReference type="ARBA" id="ARBA00022448"/>
    </source>
</evidence>
<dbReference type="AlphaFoldDB" id="A0A1F5J8Q1"/>
<dbReference type="SUPFAM" id="SSF52943">
    <property type="entry name" value="ATP synthase (F1-ATPase), gamma subunit"/>
    <property type="match status" value="1"/>
</dbReference>
<comment type="function">
    <text evidence="1">Produces ATP from ADP in the presence of a proton gradient across the membrane. The gamma chain is believed to be important in regulating ATPase activity and the flow of protons through the CF(0) complex.</text>
</comment>
<name>A0A1F5J8Q1_9BACT</name>
<keyword evidence="9" id="KW-0066">ATP synthesis</keyword>
<protein>
    <recommendedName>
        <fullName evidence="12">ATP synthase gamma chain</fullName>
    </recommendedName>
</protein>
<dbReference type="GO" id="GO:0046933">
    <property type="term" value="F:proton-transporting ATP synthase activity, rotational mechanism"/>
    <property type="evidence" value="ECO:0007669"/>
    <property type="project" value="InterPro"/>
</dbReference>
<keyword evidence="4" id="KW-0813">Transport</keyword>
<dbReference type="InterPro" id="IPR000131">
    <property type="entry name" value="ATP_synth_F1_gsu"/>
</dbReference>